<evidence type="ECO:0000313" key="2">
    <source>
        <dbReference type="Proteomes" id="UP000177693"/>
    </source>
</evidence>
<comment type="caution">
    <text evidence="1">The sequence shown here is derived from an EMBL/GenBank/DDBJ whole genome shotgun (WGS) entry which is preliminary data.</text>
</comment>
<name>A0A1F6Y449_9BACT</name>
<dbReference type="AlphaFoldDB" id="A0A1F6Y449"/>
<dbReference type="EMBL" id="MFVL01000023">
    <property type="protein sequence ID" value="OGJ01157.1"/>
    <property type="molecule type" value="Genomic_DNA"/>
</dbReference>
<accession>A0A1F6Y449</accession>
<organism evidence="1 2">
    <name type="scientific">Candidatus Nomurabacteria bacterium RIFCSPLOWO2_02_FULL_40_67</name>
    <dbReference type="NCBI Taxonomy" id="1801787"/>
    <lineage>
        <taxon>Bacteria</taxon>
        <taxon>Candidatus Nomuraibacteriota</taxon>
    </lineage>
</organism>
<gene>
    <name evidence="1" type="ORF">A3I23_02630</name>
</gene>
<protein>
    <submittedName>
        <fullName evidence="1">Uncharacterized protein</fullName>
    </submittedName>
</protein>
<evidence type="ECO:0000313" key="1">
    <source>
        <dbReference type="EMBL" id="OGJ01157.1"/>
    </source>
</evidence>
<dbReference type="Proteomes" id="UP000177693">
    <property type="component" value="Unassembled WGS sequence"/>
</dbReference>
<reference evidence="1 2" key="1">
    <citation type="journal article" date="2016" name="Nat. Commun.">
        <title>Thousands of microbial genomes shed light on interconnected biogeochemical processes in an aquifer system.</title>
        <authorList>
            <person name="Anantharaman K."/>
            <person name="Brown C.T."/>
            <person name="Hug L.A."/>
            <person name="Sharon I."/>
            <person name="Castelle C.J."/>
            <person name="Probst A.J."/>
            <person name="Thomas B.C."/>
            <person name="Singh A."/>
            <person name="Wilkins M.J."/>
            <person name="Karaoz U."/>
            <person name="Brodie E.L."/>
            <person name="Williams K.H."/>
            <person name="Hubbard S.S."/>
            <person name="Banfield J.F."/>
        </authorList>
    </citation>
    <scope>NUCLEOTIDE SEQUENCE [LARGE SCALE GENOMIC DNA]</scope>
</reference>
<proteinExistence type="predicted"/>
<sequence>MIEFFYHDGIQKEIVDLERRFRTIRQGLASFERLCEVQFNPTQPKQVIAPAKLHRVTQNDIWTLWKTELVIPNSGLRPNQWPRVWFVVKGDMIAFLCISSHVDNYNDEDISNLAISRVSDFF</sequence>